<dbReference type="GO" id="GO:0005829">
    <property type="term" value="C:cytosol"/>
    <property type="evidence" value="ECO:0007669"/>
    <property type="project" value="TreeGrafter"/>
</dbReference>
<evidence type="ECO:0000313" key="2">
    <source>
        <dbReference type="EMBL" id="GEM77546.1"/>
    </source>
</evidence>
<dbReference type="InterPro" id="IPR000212">
    <property type="entry name" value="DNA_helicase_UvrD/REP"/>
</dbReference>
<dbReference type="GO" id="GO:0033202">
    <property type="term" value="C:DNA helicase complex"/>
    <property type="evidence" value="ECO:0007669"/>
    <property type="project" value="TreeGrafter"/>
</dbReference>
<keyword evidence="2" id="KW-0347">Helicase</keyword>
<dbReference type="InterPro" id="IPR027785">
    <property type="entry name" value="UvrD-like_helicase_C"/>
</dbReference>
<sequence>MSEYCFFTPESQALAESANLKECLEQYAETNKKQIYVLSRPLSKEDLTYEYEHAFVIFSSGRKPCFVDTSNNEEEFEEFVDDFIDDMAFLSEKFEYRKKIGRKKRWLELIETTTCDNLDLDSLVLENPTDRRVADLLTSLVIGSINDVNKVDLDANNLLDSIKSKIVLFDTDQTGFVFKMGASKKFVIQGLAGSGKTELLLHKLKEVYSNEQEARIAFTCFNKILASSMRSRIPQFFDFMKVERQIDWENKLFCFHSWGSGRHPYSGMYRYICHKYEIPFGTFAAGSFDQLCKKAIEDIKSAAEPNNRKFIFDYVFIDESQDFGEHFVELCELVTEKKVFLAGDVFQNIFRTIDDSVSHADLVLKKCYRTDPKNLMFSHALGMGLYEMPVLRWLQDNEWSACGYNYSEVDGRAIISRDPLRRFEDIPQEFQSTTIHLTEDGQSISNSIFNVVEQIKERHESVEPGDIAVLFLDTGKYIYNVIPELANIVTERLGWDVNISHESKTSDPSKFFISNINNAKGLEFPFVICFALNLHRQPAFRNGLYTMMARSFLESHLVLGNQTDTELLTALNSGIECMNSNGYMNLRIPSAQEIENQKALIVWDEEPSLEDRVVAYCEENGASPRLKAKLIQRMAEVMGDVEYEEDYFNVLINAEYKRFEKL</sequence>
<name>A0A511QKH7_9VIBR</name>
<evidence type="ECO:0000259" key="1">
    <source>
        <dbReference type="Pfam" id="PF13538"/>
    </source>
</evidence>
<dbReference type="InterPro" id="IPR027417">
    <property type="entry name" value="P-loop_NTPase"/>
</dbReference>
<dbReference type="FunFam" id="3.40.50.300:FF:001983">
    <property type="entry name" value="DNA helicase"/>
    <property type="match status" value="1"/>
</dbReference>
<keyword evidence="2" id="KW-0067">ATP-binding</keyword>
<dbReference type="Proteomes" id="UP000321922">
    <property type="component" value="Unassembled WGS sequence"/>
</dbReference>
<keyword evidence="2" id="KW-0547">Nucleotide-binding</keyword>
<dbReference type="OrthoDB" id="7066673at2"/>
<evidence type="ECO:0000313" key="3">
    <source>
        <dbReference type="Proteomes" id="UP000321922"/>
    </source>
</evidence>
<protein>
    <submittedName>
        <fullName evidence="2">DNA helicase</fullName>
    </submittedName>
</protein>
<keyword evidence="2" id="KW-0378">Hydrolase</keyword>
<dbReference type="GO" id="GO:0005524">
    <property type="term" value="F:ATP binding"/>
    <property type="evidence" value="ECO:0007669"/>
    <property type="project" value="InterPro"/>
</dbReference>
<dbReference type="Pfam" id="PF13245">
    <property type="entry name" value="AAA_19"/>
    <property type="match status" value="1"/>
</dbReference>
<dbReference type="GO" id="GO:0003677">
    <property type="term" value="F:DNA binding"/>
    <property type="evidence" value="ECO:0007669"/>
    <property type="project" value="InterPro"/>
</dbReference>
<dbReference type="EMBL" id="BJXJ01000063">
    <property type="protein sequence ID" value="GEM77546.1"/>
    <property type="molecule type" value="Genomic_DNA"/>
</dbReference>
<dbReference type="Pfam" id="PF13538">
    <property type="entry name" value="UvrD_C_2"/>
    <property type="match status" value="1"/>
</dbReference>
<accession>A0A511QKH7</accession>
<dbReference type="GO" id="GO:0043138">
    <property type="term" value="F:3'-5' DNA helicase activity"/>
    <property type="evidence" value="ECO:0007669"/>
    <property type="project" value="TreeGrafter"/>
</dbReference>
<feature type="domain" description="UvrD-like helicase C-terminal" evidence="1">
    <location>
        <begin position="511"/>
        <end position="558"/>
    </location>
</feature>
<dbReference type="PANTHER" id="PTHR11070">
    <property type="entry name" value="UVRD / RECB / PCRA DNA HELICASE FAMILY MEMBER"/>
    <property type="match status" value="1"/>
</dbReference>
<proteinExistence type="predicted"/>
<reference evidence="2 3" key="1">
    <citation type="submission" date="2019-07" db="EMBL/GenBank/DDBJ databases">
        <title>Whole genome shotgun sequence of Vibrio sagamiensis NBRC 104589.</title>
        <authorList>
            <person name="Hosoyama A."/>
            <person name="Uohara A."/>
            <person name="Ohji S."/>
            <person name="Ichikawa N."/>
        </authorList>
    </citation>
    <scope>NUCLEOTIDE SEQUENCE [LARGE SCALE GENOMIC DNA]</scope>
    <source>
        <strain evidence="2 3">NBRC 104589</strain>
    </source>
</reference>
<gene>
    <name evidence="2" type="ORF">VSA01S_36580</name>
</gene>
<comment type="caution">
    <text evidence="2">The sequence shown here is derived from an EMBL/GenBank/DDBJ whole genome shotgun (WGS) entry which is preliminary data.</text>
</comment>
<dbReference type="Gene3D" id="3.40.50.300">
    <property type="entry name" value="P-loop containing nucleotide triphosphate hydrolases"/>
    <property type="match status" value="2"/>
</dbReference>
<dbReference type="AlphaFoldDB" id="A0A511QKH7"/>
<keyword evidence="3" id="KW-1185">Reference proteome</keyword>
<organism evidence="2 3">
    <name type="scientific">Vibrio sagamiensis NBRC 104589</name>
    <dbReference type="NCBI Taxonomy" id="1219064"/>
    <lineage>
        <taxon>Bacteria</taxon>
        <taxon>Pseudomonadati</taxon>
        <taxon>Pseudomonadota</taxon>
        <taxon>Gammaproteobacteria</taxon>
        <taxon>Vibrionales</taxon>
        <taxon>Vibrionaceae</taxon>
        <taxon>Vibrio</taxon>
    </lineage>
</organism>
<dbReference type="SUPFAM" id="SSF52540">
    <property type="entry name" value="P-loop containing nucleoside triphosphate hydrolases"/>
    <property type="match status" value="1"/>
</dbReference>
<dbReference type="PANTHER" id="PTHR11070:SF50">
    <property type="entry name" value="SUPERFAMILY I DNA AND RNA HELICASE"/>
    <property type="match status" value="1"/>
</dbReference>
<dbReference type="RefSeq" id="WP_039983310.1">
    <property type="nucleotide sequence ID" value="NZ_BAOJ01000185.1"/>
</dbReference>
<dbReference type="GO" id="GO:0000725">
    <property type="term" value="P:recombinational repair"/>
    <property type="evidence" value="ECO:0007669"/>
    <property type="project" value="TreeGrafter"/>
</dbReference>